<gene>
    <name evidence="1" type="ORF">ALAG00032_LOCUS10774</name>
</gene>
<accession>A0A7S3K1X3</accession>
<organism evidence="1">
    <name type="scientific">Aureoumbra lagunensis</name>
    <dbReference type="NCBI Taxonomy" id="44058"/>
    <lineage>
        <taxon>Eukaryota</taxon>
        <taxon>Sar</taxon>
        <taxon>Stramenopiles</taxon>
        <taxon>Ochrophyta</taxon>
        <taxon>Pelagophyceae</taxon>
        <taxon>Pelagomonadales</taxon>
        <taxon>Aureoumbra</taxon>
    </lineage>
</organism>
<dbReference type="EMBL" id="HBIJ01016156">
    <property type="protein sequence ID" value="CAE0370010.1"/>
    <property type="molecule type" value="Transcribed_RNA"/>
</dbReference>
<proteinExistence type="predicted"/>
<sequence>MMILRREKQAFLQGLLLTQITLTLQKQVTPSMINKIVWTPQREFQRLHGKFSERLRDNSFFHMQYMPPVRAELIRSVSAFERIESIEEGRSILRDMLNPLFDSRRIIVMNNRIFVRKNFFAAEADNRHIEMLASMTKLVKIPNYVALFSSDAQGHCYNLNDRFLPTMVVSKIKGYQQPGILVPNQHAGNLHNWSKVCREYEAMRRQSNWNNRTNKVLWRGKIEFTGKCIKDTGNFNRLAMASLTMSHSDKFDIKCQGRCNMAALHHCNEFNRYHHILRKLNSSTDNMISKKHLAHKAYARWKYILNFPGLAKGSYSRSLNHFWFMGSIVLLYDSPHVEWYYAALRQGKTHLTVNENNAHSVLALVDKDPTLQQLLIENALHVSSQLICSHCLARYMLDTIQAVRNQFRFDLTLDNTTIAHSIFKSLYTSCGSAENPLLEVTSVQGILRKERIECDSLPFYFGLQRKNRHEK</sequence>
<dbReference type="AlphaFoldDB" id="A0A7S3K1X3"/>
<name>A0A7S3K1X3_9STRA</name>
<reference evidence="1" key="1">
    <citation type="submission" date="2021-01" db="EMBL/GenBank/DDBJ databases">
        <authorList>
            <person name="Corre E."/>
            <person name="Pelletier E."/>
            <person name="Niang G."/>
            <person name="Scheremetjew M."/>
            <person name="Finn R."/>
            <person name="Kale V."/>
            <person name="Holt S."/>
            <person name="Cochrane G."/>
            <person name="Meng A."/>
            <person name="Brown T."/>
            <person name="Cohen L."/>
        </authorList>
    </citation>
    <scope>NUCLEOTIDE SEQUENCE</scope>
    <source>
        <strain evidence="1">CCMP1510</strain>
    </source>
</reference>
<evidence type="ECO:0000313" key="1">
    <source>
        <dbReference type="EMBL" id="CAE0370010.1"/>
    </source>
</evidence>
<protein>
    <recommendedName>
        <fullName evidence="2">Glycosyl transferase CAP10 domain-containing protein</fullName>
    </recommendedName>
</protein>
<evidence type="ECO:0008006" key="2">
    <source>
        <dbReference type="Google" id="ProtNLM"/>
    </source>
</evidence>